<evidence type="ECO:0000256" key="1">
    <source>
        <dbReference type="ARBA" id="ARBA00022741"/>
    </source>
</evidence>
<dbReference type="PANTHER" id="PTHR30448:SF0">
    <property type="entry name" value="RNASE ADAPTER PROTEIN RAPZ"/>
    <property type="match status" value="1"/>
</dbReference>
<keyword evidence="2 4" id="KW-0067">ATP-binding</keyword>
<dbReference type="NCBIfam" id="NF003828">
    <property type="entry name" value="PRK05416.1"/>
    <property type="match status" value="1"/>
</dbReference>
<evidence type="ECO:0000256" key="2">
    <source>
        <dbReference type="ARBA" id="ARBA00022840"/>
    </source>
</evidence>
<dbReference type="PANTHER" id="PTHR30448">
    <property type="entry name" value="RNASE ADAPTER PROTEIN RAPZ"/>
    <property type="match status" value="1"/>
</dbReference>
<dbReference type="Pfam" id="PF22740">
    <property type="entry name" value="PapZ_C"/>
    <property type="match status" value="1"/>
</dbReference>
<dbReference type="RefSeq" id="WP_181339692.1">
    <property type="nucleotide sequence ID" value="NZ_JAAKDE010000012.1"/>
</dbReference>
<dbReference type="HAMAP" id="MF_00636">
    <property type="entry name" value="RapZ_like"/>
    <property type="match status" value="1"/>
</dbReference>
<feature type="domain" description="RapZ-like N-terminal" evidence="5">
    <location>
        <begin position="1"/>
        <end position="155"/>
    </location>
</feature>
<name>A0A8J6HZX7_9FIRM</name>
<evidence type="ECO:0000313" key="8">
    <source>
        <dbReference type="Proteomes" id="UP000657177"/>
    </source>
</evidence>
<evidence type="ECO:0000256" key="3">
    <source>
        <dbReference type="ARBA" id="ARBA00023134"/>
    </source>
</evidence>
<dbReference type="Pfam" id="PF03668">
    <property type="entry name" value="RapZ-like_N"/>
    <property type="match status" value="1"/>
</dbReference>
<dbReference type="EMBL" id="JAAKDE010000012">
    <property type="protein sequence ID" value="MBA2133165.1"/>
    <property type="molecule type" value="Genomic_DNA"/>
</dbReference>
<dbReference type="InterPro" id="IPR053930">
    <property type="entry name" value="RapZ-like_N"/>
</dbReference>
<sequence length="283" mass="31913">MRFVIITGISGAGKTEAMKAFEDLGYFCVDNLPPVLLPKFAELCAQSEGRINRIALVVDIRGGGFFDSLFSSLRLLEEEGYRYEILYLEAEDDVIIRRFKESRRPHPLAGEGRIADAIQAEKSRLEKLKGKASLIIDTSNITVRQLREKIINRFGQAHEGLKMVITIVSFGFSHGIPLDADLVFDVRFLPNPFYVDSLRELDGNSQEVADYVLKWPVTTKFLSKLYSLIDFLIPQYINEGKLQLVIGIGCTGGRHRSVTIANKLRDFIKAKGYKALVEHRDIS</sequence>
<dbReference type="Gene3D" id="3.40.50.300">
    <property type="entry name" value="P-loop containing nucleotide triphosphate hydrolases"/>
    <property type="match status" value="1"/>
</dbReference>
<evidence type="ECO:0000256" key="4">
    <source>
        <dbReference type="HAMAP-Rule" id="MF_00636"/>
    </source>
</evidence>
<feature type="binding site" evidence="4">
    <location>
        <begin position="8"/>
        <end position="15"/>
    </location>
    <ligand>
        <name>ATP</name>
        <dbReference type="ChEBI" id="CHEBI:30616"/>
    </ligand>
</feature>
<organism evidence="7 8">
    <name type="scientific">Capillibacterium thermochitinicola</name>
    <dbReference type="NCBI Taxonomy" id="2699427"/>
    <lineage>
        <taxon>Bacteria</taxon>
        <taxon>Bacillati</taxon>
        <taxon>Bacillota</taxon>
        <taxon>Capillibacterium</taxon>
    </lineage>
</organism>
<evidence type="ECO:0000259" key="6">
    <source>
        <dbReference type="Pfam" id="PF22740"/>
    </source>
</evidence>
<evidence type="ECO:0000313" key="7">
    <source>
        <dbReference type="EMBL" id="MBA2133165.1"/>
    </source>
</evidence>
<proteinExistence type="inferred from homology"/>
<dbReference type="InterPro" id="IPR053931">
    <property type="entry name" value="RapZ_C"/>
</dbReference>
<gene>
    <name evidence="7" type="primary">rapZ</name>
    <name evidence="7" type="ORF">G5B42_06370</name>
</gene>
<dbReference type="InterPro" id="IPR005337">
    <property type="entry name" value="RapZ-like"/>
</dbReference>
<keyword evidence="8" id="KW-1185">Reference proteome</keyword>
<dbReference type="InterPro" id="IPR027417">
    <property type="entry name" value="P-loop_NTPase"/>
</dbReference>
<dbReference type="AlphaFoldDB" id="A0A8J6HZX7"/>
<evidence type="ECO:0000259" key="5">
    <source>
        <dbReference type="Pfam" id="PF03668"/>
    </source>
</evidence>
<protein>
    <submittedName>
        <fullName evidence="7">RNase adapter RapZ</fullName>
    </submittedName>
</protein>
<feature type="domain" description="RapZ C-terminal" evidence="6">
    <location>
        <begin position="163"/>
        <end position="282"/>
    </location>
</feature>
<dbReference type="PIRSF" id="PIRSF005052">
    <property type="entry name" value="P-loopkin"/>
    <property type="match status" value="1"/>
</dbReference>
<dbReference type="Proteomes" id="UP000657177">
    <property type="component" value="Unassembled WGS sequence"/>
</dbReference>
<keyword evidence="3 4" id="KW-0342">GTP-binding</keyword>
<reference evidence="7" key="1">
    <citation type="submission" date="2020-06" db="EMBL/GenBank/DDBJ databases">
        <title>Novel chitinolytic bacterium.</title>
        <authorList>
            <person name="Ungkulpasvich U."/>
            <person name="Kosugi A."/>
            <person name="Uke A."/>
        </authorList>
    </citation>
    <scope>NUCLEOTIDE SEQUENCE</scope>
    <source>
        <strain evidence="7">UUS1-1</strain>
    </source>
</reference>
<comment type="caution">
    <text evidence="7">The sequence shown here is derived from an EMBL/GenBank/DDBJ whole genome shotgun (WGS) entry which is preliminary data.</text>
</comment>
<dbReference type="GO" id="GO:0005525">
    <property type="term" value="F:GTP binding"/>
    <property type="evidence" value="ECO:0007669"/>
    <property type="project" value="UniProtKB-UniRule"/>
</dbReference>
<dbReference type="GO" id="GO:0005524">
    <property type="term" value="F:ATP binding"/>
    <property type="evidence" value="ECO:0007669"/>
    <property type="project" value="UniProtKB-UniRule"/>
</dbReference>
<keyword evidence="1 4" id="KW-0547">Nucleotide-binding</keyword>
<accession>A0A8J6HZX7</accession>
<dbReference type="SUPFAM" id="SSF52540">
    <property type="entry name" value="P-loop containing nucleoside triphosphate hydrolases"/>
    <property type="match status" value="1"/>
</dbReference>
<feature type="binding site" evidence="4">
    <location>
        <begin position="59"/>
        <end position="62"/>
    </location>
    <ligand>
        <name>GTP</name>
        <dbReference type="ChEBI" id="CHEBI:37565"/>
    </ligand>
</feature>